<dbReference type="CDD" id="cd07557">
    <property type="entry name" value="trimeric_dUTPase"/>
    <property type="match status" value="1"/>
</dbReference>
<evidence type="ECO:0000313" key="4">
    <source>
        <dbReference type="EMBL" id="WLS00725.1"/>
    </source>
</evidence>
<name>A0AA50H757_9HYPH</name>
<dbReference type="GO" id="GO:0006229">
    <property type="term" value="P:dUTP biosynthetic process"/>
    <property type="evidence" value="ECO:0007669"/>
    <property type="project" value="InterPro"/>
</dbReference>
<dbReference type="InterPro" id="IPR036157">
    <property type="entry name" value="dUTPase-like_sf"/>
</dbReference>
<evidence type="ECO:0000256" key="3">
    <source>
        <dbReference type="SAM" id="MobiDB-lite"/>
    </source>
</evidence>
<dbReference type="NCBIfam" id="TIGR02274">
    <property type="entry name" value="dCTP_deam"/>
    <property type="match status" value="1"/>
</dbReference>
<gene>
    <name evidence="4" type="primary">dcd</name>
    <name evidence="4" type="ORF">Q9313_24495</name>
</gene>
<dbReference type="GO" id="GO:0008829">
    <property type="term" value="F:dCTP deaminase activity"/>
    <property type="evidence" value="ECO:0007669"/>
    <property type="project" value="UniProtKB-EC"/>
</dbReference>
<dbReference type="AlphaFoldDB" id="A0AA50H757"/>
<keyword evidence="4" id="KW-0614">Plasmid</keyword>
<organism evidence="4 5">
    <name type="scientific">Shinella sumterensis</name>
    <dbReference type="NCBI Taxonomy" id="1967501"/>
    <lineage>
        <taxon>Bacteria</taxon>
        <taxon>Pseudomonadati</taxon>
        <taxon>Pseudomonadota</taxon>
        <taxon>Alphaproteobacteria</taxon>
        <taxon>Hyphomicrobiales</taxon>
        <taxon>Rhizobiaceae</taxon>
        <taxon>Shinella</taxon>
    </lineage>
</organism>
<evidence type="ECO:0000256" key="1">
    <source>
        <dbReference type="ARBA" id="ARBA00022801"/>
    </source>
</evidence>
<keyword evidence="5" id="KW-1185">Reference proteome</keyword>
<proteinExistence type="predicted"/>
<dbReference type="PANTHER" id="PTHR42680:SF3">
    <property type="entry name" value="DCTP DEAMINASE"/>
    <property type="match status" value="1"/>
</dbReference>
<accession>A0AA50H757</accession>
<evidence type="ECO:0000313" key="5">
    <source>
        <dbReference type="Proteomes" id="UP001234585"/>
    </source>
</evidence>
<feature type="region of interest" description="Disordered" evidence="3">
    <location>
        <begin position="194"/>
        <end position="213"/>
    </location>
</feature>
<dbReference type="Proteomes" id="UP001234585">
    <property type="component" value="Plasmid unnamed2"/>
</dbReference>
<evidence type="ECO:0000256" key="2">
    <source>
        <dbReference type="ARBA" id="ARBA00023080"/>
    </source>
</evidence>
<dbReference type="SUPFAM" id="SSF51283">
    <property type="entry name" value="dUTPase-like"/>
    <property type="match status" value="1"/>
</dbReference>
<dbReference type="GO" id="GO:0015949">
    <property type="term" value="P:nucleobase-containing small molecule interconversion"/>
    <property type="evidence" value="ECO:0007669"/>
    <property type="project" value="TreeGrafter"/>
</dbReference>
<dbReference type="EMBL" id="CP132304">
    <property type="protein sequence ID" value="WLS00725.1"/>
    <property type="molecule type" value="Genomic_DNA"/>
</dbReference>
<protein>
    <submittedName>
        <fullName evidence="4">dCTP deaminase</fullName>
        <ecNumber evidence="4">3.5.4.13</ecNumber>
    </submittedName>
</protein>
<dbReference type="EC" id="3.5.4.13" evidence="4"/>
<dbReference type="Pfam" id="PF22769">
    <property type="entry name" value="DCD"/>
    <property type="match status" value="1"/>
</dbReference>
<keyword evidence="2" id="KW-0546">Nucleotide metabolism</keyword>
<geneLocation type="plasmid" evidence="4 5">
    <name>unnamed2</name>
</geneLocation>
<sequence>MIRNEILERLSRTDGLRLGIEPLLDEKQIGEMTVDLRLGYDFLVSIVTRRPYIGVARDDERFRPISTYFQPTRRELGERFILYPDQVVLTTTLEYIALPSDCYADVLTRSSYTRLGISVSTMVQPGFRGCFSIELFNHGNNPIELVVGAKMFQMRLTKLSDGLSYGGLDRKYFGNVRPTPSRAADDEDLQKLKSISERQRHQVPSEAGNADDG</sequence>
<dbReference type="InterPro" id="IPR011962">
    <property type="entry name" value="dCTP_deaminase"/>
</dbReference>
<dbReference type="Gene3D" id="2.70.40.10">
    <property type="match status" value="1"/>
</dbReference>
<keyword evidence="1 4" id="KW-0378">Hydrolase</keyword>
<reference evidence="4 5" key="1">
    <citation type="submission" date="2023-08" db="EMBL/GenBank/DDBJ databases">
        <title>Pathogen: clinical or host-associated sample.</title>
        <authorList>
            <person name="Hergert J."/>
            <person name="Casey R."/>
            <person name="Wagner J."/>
            <person name="Young E.L."/>
            <person name="Oakeson K.F."/>
        </authorList>
    </citation>
    <scope>NUCLEOTIDE SEQUENCE [LARGE SCALE GENOMIC DNA]</scope>
    <source>
        <strain evidence="4 5">1760953</strain>
        <plasmid evidence="4 5">unnamed2</plasmid>
    </source>
</reference>
<dbReference type="InterPro" id="IPR033704">
    <property type="entry name" value="dUTPase_trimeric"/>
</dbReference>
<dbReference type="PANTHER" id="PTHR42680">
    <property type="entry name" value="DCTP DEAMINASE"/>
    <property type="match status" value="1"/>
</dbReference>